<keyword evidence="3" id="KW-0808">Transferase</keyword>
<feature type="domain" description="ACK/TNK-like SAM" evidence="8">
    <location>
        <begin position="127"/>
        <end position="180"/>
    </location>
</feature>
<dbReference type="GO" id="GO:0004715">
    <property type="term" value="F:non-membrane spanning protein tyrosine kinase activity"/>
    <property type="evidence" value="ECO:0007669"/>
    <property type="project" value="UniProtKB-EC"/>
</dbReference>
<dbReference type="CDD" id="cd09539">
    <property type="entry name" value="SAM_TNK-like"/>
    <property type="match status" value="1"/>
</dbReference>
<dbReference type="Pfam" id="PF22931">
    <property type="entry name" value="SAM_TNK"/>
    <property type="match status" value="1"/>
</dbReference>
<dbReference type="AlphaFoldDB" id="A0A1I8JCM7"/>
<evidence type="ECO:0000256" key="1">
    <source>
        <dbReference type="ARBA" id="ARBA00011903"/>
    </source>
</evidence>
<evidence type="ECO:0000256" key="4">
    <source>
        <dbReference type="ARBA" id="ARBA00022741"/>
    </source>
</evidence>
<evidence type="ECO:0000256" key="5">
    <source>
        <dbReference type="ARBA" id="ARBA00022777"/>
    </source>
</evidence>
<evidence type="ECO:0000256" key="2">
    <source>
        <dbReference type="ARBA" id="ARBA00022443"/>
    </source>
</evidence>
<dbReference type="EC" id="2.7.10.2" evidence="1"/>
<keyword evidence="6" id="KW-0067">ATP-binding</keyword>
<evidence type="ECO:0000313" key="9">
    <source>
        <dbReference type="Proteomes" id="UP000095280"/>
    </source>
</evidence>
<reference evidence="10" key="1">
    <citation type="submission" date="2016-11" db="UniProtKB">
        <authorList>
            <consortium name="WormBaseParasite"/>
        </authorList>
    </citation>
    <scope>IDENTIFICATION</scope>
</reference>
<protein>
    <recommendedName>
        <fullName evidence="1">non-specific protein-tyrosine kinase</fullName>
        <ecNumber evidence="1">2.7.10.2</ecNumber>
    </recommendedName>
</protein>
<keyword evidence="5" id="KW-0418">Kinase</keyword>
<keyword evidence="4" id="KW-0547">Nucleotide-binding</keyword>
<organism evidence="9 10">
    <name type="scientific">Macrostomum lignano</name>
    <dbReference type="NCBI Taxonomy" id="282301"/>
    <lineage>
        <taxon>Eukaryota</taxon>
        <taxon>Metazoa</taxon>
        <taxon>Spiralia</taxon>
        <taxon>Lophotrochozoa</taxon>
        <taxon>Platyhelminthes</taxon>
        <taxon>Rhabditophora</taxon>
        <taxon>Macrostomorpha</taxon>
        <taxon>Macrostomida</taxon>
        <taxon>Macrostomidae</taxon>
        <taxon>Macrostomum</taxon>
    </lineage>
</organism>
<evidence type="ECO:0000256" key="7">
    <source>
        <dbReference type="ARBA" id="ARBA00023137"/>
    </source>
</evidence>
<sequence length="261" mass="29326">FCIYEASTSQHAQVRIQLVVRLPHRLWRNPTTPCLVTAHTLCCCFTSGSHNNAFLYSNDKARAATLPKVGTVSHSRGSERIHSDFDYSFEDFTTLVALTTNPGTMPGAGAGNGHLEGSRKSSSDQDLYAFLADCELEHYYTAMVHSLKVTGVAQLKYVEDPDLASIGLTNPEMRRLRKQFRLRCPQSAVDRLRLRLARARGLQPRQRPSATPEAEFSRVSSRNSRLIPRYQLQLGRQIGEGDFARVHQAVWRPTGDRGLWL</sequence>
<keyword evidence="7" id="KW-0829">Tyrosine-protein kinase</keyword>
<evidence type="ECO:0000313" key="10">
    <source>
        <dbReference type="WBParaSite" id="maker-uti_cns_0046648-snap-gene-0.9-mRNA-1"/>
    </source>
</evidence>
<dbReference type="Proteomes" id="UP000095280">
    <property type="component" value="Unplaced"/>
</dbReference>
<keyword evidence="9" id="KW-1185">Reference proteome</keyword>
<dbReference type="InterPro" id="IPR055175">
    <property type="entry name" value="ACK/TNK-like_SAM"/>
</dbReference>
<keyword evidence="2" id="KW-0728">SH3 domain</keyword>
<evidence type="ECO:0000256" key="6">
    <source>
        <dbReference type="ARBA" id="ARBA00022840"/>
    </source>
</evidence>
<evidence type="ECO:0000256" key="3">
    <source>
        <dbReference type="ARBA" id="ARBA00022679"/>
    </source>
</evidence>
<evidence type="ECO:0000259" key="8">
    <source>
        <dbReference type="Pfam" id="PF22931"/>
    </source>
</evidence>
<dbReference type="GO" id="GO:0005524">
    <property type="term" value="F:ATP binding"/>
    <property type="evidence" value="ECO:0007669"/>
    <property type="project" value="UniProtKB-KW"/>
</dbReference>
<proteinExistence type="predicted"/>
<accession>A0A1I8JCM7</accession>
<dbReference type="InterPro" id="IPR049587">
    <property type="entry name" value="TNK-like_SAM"/>
</dbReference>
<name>A0A1I8JCM7_9PLAT</name>
<dbReference type="WBParaSite" id="maker-uti_cns_0046648-snap-gene-0.9-mRNA-1">
    <property type="protein sequence ID" value="maker-uti_cns_0046648-snap-gene-0.9-mRNA-1"/>
    <property type="gene ID" value="maker-uti_cns_0046648-snap-gene-0.9"/>
</dbReference>